<accession>A0ABR2L6V5</accession>
<dbReference type="EMBL" id="JAPFFF010000001">
    <property type="protein sequence ID" value="KAK8899077.1"/>
    <property type="molecule type" value="Genomic_DNA"/>
</dbReference>
<gene>
    <name evidence="1" type="ORF">M9Y10_001376</name>
</gene>
<evidence type="ECO:0000313" key="1">
    <source>
        <dbReference type="EMBL" id="KAK8899077.1"/>
    </source>
</evidence>
<dbReference type="Proteomes" id="UP001470230">
    <property type="component" value="Unassembled WGS sequence"/>
</dbReference>
<keyword evidence="2" id="KW-1185">Reference proteome</keyword>
<protein>
    <submittedName>
        <fullName evidence="1">Uncharacterized protein</fullName>
    </submittedName>
</protein>
<name>A0ABR2L6V5_9EUKA</name>
<proteinExistence type="predicted"/>
<organism evidence="1 2">
    <name type="scientific">Tritrichomonas musculus</name>
    <dbReference type="NCBI Taxonomy" id="1915356"/>
    <lineage>
        <taxon>Eukaryota</taxon>
        <taxon>Metamonada</taxon>
        <taxon>Parabasalia</taxon>
        <taxon>Tritrichomonadida</taxon>
        <taxon>Tritrichomonadidae</taxon>
        <taxon>Tritrichomonas</taxon>
    </lineage>
</organism>
<evidence type="ECO:0000313" key="2">
    <source>
        <dbReference type="Proteomes" id="UP001470230"/>
    </source>
</evidence>
<comment type="caution">
    <text evidence="1">The sequence shown here is derived from an EMBL/GenBank/DDBJ whole genome shotgun (WGS) entry which is preliminary data.</text>
</comment>
<reference evidence="1 2" key="1">
    <citation type="submission" date="2024-04" db="EMBL/GenBank/DDBJ databases">
        <title>Tritrichomonas musculus Genome.</title>
        <authorList>
            <person name="Alves-Ferreira E."/>
            <person name="Grigg M."/>
            <person name="Lorenzi H."/>
            <person name="Galac M."/>
        </authorList>
    </citation>
    <scope>NUCLEOTIDE SEQUENCE [LARGE SCALE GENOMIC DNA]</scope>
    <source>
        <strain evidence="1 2">EAF2021</strain>
    </source>
</reference>
<sequence length="117" mass="13502">MEAEILKLKNQMPVKRAITGTEQALLVSRICIDTKFNATVKRKTELTMQGEVNKVNKTLSSFNALDSYTQVLGKRIERSSKARSILQDMNFFVNSWNGEFKFKKNQQIWQRLTDDIG</sequence>